<comment type="pathway">
    <text evidence="3">Nucleotide-sugar biosynthesis; UDP-N-acetyl-alpha-D-glucosamine biosynthesis; N-acetyl-alpha-D-glucosamine 1-phosphate from alpha-D-glucosamine 6-phosphate (route I): step 2/2.</text>
</comment>
<dbReference type="UniPathway" id="UPA00113">
    <property type="reaction ID" value="UER00530"/>
</dbReference>
<evidence type="ECO:0000256" key="11">
    <source>
        <dbReference type="SAM" id="SignalP"/>
    </source>
</evidence>
<evidence type="ECO:0000256" key="10">
    <source>
        <dbReference type="ARBA" id="ARBA00032065"/>
    </source>
</evidence>
<keyword evidence="11" id="KW-0732">Signal</keyword>
<dbReference type="EMBL" id="MCOG01000026">
    <property type="protein sequence ID" value="ORY75178.1"/>
    <property type="molecule type" value="Genomic_DNA"/>
</dbReference>
<dbReference type="Pfam" id="PF02878">
    <property type="entry name" value="PGM_PMM_I"/>
    <property type="match status" value="2"/>
</dbReference>
<evidence type="ECO:0000313" key="15">
    <source>
        <dbReference type="EMBL" id="ORY75178.1"/>
    </source>
</evidence>
<dbReference type="Gene3D" id="3.30.310.50">
    <property type="entry name" value="Alpha-D-phosphohexomutase, C-terminal domain"/>
    <property type="match status" value="1"/>
</dbReference>
<name>A0A1Y2EUE1_9FUNG</name>
<feature type="signal peptide" evidence="11">
    <location>
        <begin position="1"/>
        <end position="29"/>
    </location>
</feature>
<organism evidence="15 16">
    <name type="scientific">Neocallimastix californiae</name>
    <dbReference type="NCBI Taxonomy" id="1754190"/>
    <lineage>
        <taxon>Eukaryota</taxon>
        <taxon>Fungi</taxon>
        <taxon>Fungi incertae sedis</taxon>
        <taxon>Chytridiomycota</taxon>
        <taxon>Chytridiomycota incertae sedis</taxon>
        <taxon>Neocallimastigomycetes</taxon>
        <taxon>Neocallimastigales</taxon>
        <taxon>Neocallimastigaceae</taxon>
        <taxon>Neocallimastix</taxon>
    </lineage>
</organism>
<dbReference type="InterPro" id="IPR005844">
    <property type="entry name" value="A-D-PHexomutase_a/b/a-I"/>
</dbReference>
<keyword evidence="7" id="KW-0460">Magnesium</keyword>
<dbReference type="InterPro" id="IPR049022">
    <property type="entry name" value="AMG1_III"/>
</dbReference>
<keyword evidence="6" id="KW-0479">Metal-binding</keyword>
<dbReference type="PROSITE" id="PS00710">
    <property type="entry name" value="PGM_PMM"/>
    <property type="match status" value="1"/>
</dbReference>
<feature type="domain" description="Alpha-D-phosphohexomutase alpha/beta/alpha" evidence="13">
    <location>
        <begin position="29"/>
        <end position="61"/>
    </location>
</feature>
<evidence type="ECO:0000256" key="5">
    <source>
        <dbReference type="ARBA" id="ARBA00012731"/>
    </source>
</evidence>
<dbReference type="InterPro" id="IPR016657">
    <property type="entry name" value="PAGM"/>
</dbReference>
<keyword evidence="8" id="KW-0413">Isomerase</keyword>
<feature type="domain" description="Phosphoacetylglucosamine mutase AMG1" evidence="14">
    <location>
        <begin position="238"/>
        <end position="385"/>
    </location>
</feature>
<evidence type="ECO:0000256" key="9">
    <source>
        <dbReference type="ARBA" id="ARBA00031926"/>
    </source>
</evidence>
<evidence type="ECO:0000259" key="13">
    <source>
        <dbReference type="Pfam" id="PF02878"/>
    </source>
</evidence>
<dbReference type="AlphaFoldDB" id="A0A1Y2EUE1"/>
<dbReference type="GO" id="GO:0006048">
    <property type="term" value="P:UDP-N-acetylglucosamine biosynthetic process"/>
    <property type="evidence" value="ECO:0007669"/>
    <property type="project" value="UniProtKB-UniPathway"/>
</dbReference>
<dbReference type="PANTHER" id="PTHR45955">
    <property type="entry name" value="PHOSPHOACETYLGLUCOSAMINE MUTASE"/>
    <property type="match status" value="1"/>
</dbReference>
<dbReference type="Proteomes" id="UP000193920">
    <property type="component" value="Unassembled WGS sequence"/>
</dbReference>
<reference evidence="15 16" key="1">
    <citation type="submission" date="2016-08" db="EMBL/GenBank/DDBJ databases">
        <title>A Parts List for Fungal Cellulosomes Revealed by Comparative Genomics.</title>
        <authorList>
            <consortium name="DOE Joint Genome Institute"/>
            <person name="Haitjema C.H."/>
            <person name="Gilmore S.P."/>
            <person name="Henske J.K."/>
            <person name="Solomon K.V."/>
            <person name="De Groot R."/>
            <person name="Kuo A."/>
            <person name="Mondo S.J."/>
            <person name="Salamov A.A."/>
            <person name="Labutti K."/>
            <person name="Zhao Z."/>
            <person name="Chiniquy J."/>
            <person name="Barry K."/>
            <person name="Brewer H.M."/>
            <person name="Purvine S.O."/>
            <person name="Wright A.T."/>
            <person name="Boxma B."/>
            <person name="Van Alen T."/>
            <person name="Hackstein J.H."/>
            <person name="Baker S.E."/>
            <person name="Grigoriev I.V."/>
            <person name="O'Malley M.A."/>
        </authorList>
    </citation>
    <scope>NUCLEOTIDE SEQUENCE [LARGE SCALE GENOMIC DNA]</scope>
    <source>
        <strain evidence="15 16">G1</strain>
    </source>
</reference>
<dbReference type="GO" id="GO:0005975">
    <property type="term" value="P:carbohydrate metabolic process"/>
    <property type="evidence" value="ECO:0007669"/>
    <property type="project" value="InterPro"/>
</dbReference>
<comment type="cofactor">
    <cofactor evidence="2">
        <name>Mg(2+)</name>
        <dbReference type="ChEBI" id="CHEBI:18420"/>
    </cofactor>
</comment>
<evidence type="ECO:0000256" key="4">
    <source>
        <dbReference type="ARBA" id="ARBA00010231"/>
    </source>
</evidence>
<comment type="catalytic activity">
    <reaction evidence="1">
        <text>N-acetyl-alpha-D-glucosamine 1-phosphate = N-acetyl-D-glucosamine 6-phosphate</text>
        <dbReference type="Rhea" id="RHEA:23804"/>
        <dbReference type="ChEBI" id="CHEBI:57513"/>
        <dbReference type="ChEBI" id="CHEBI:57776"/>
        <dbReference type="EC" id="5.4.2.3"/>
    </reaction>
</comment>
<keyword evidence="16" id="KW-1185">Reference proteome</keyword>
<dbReference type="InterPro" id="IPR036900">
    <property type="entry name" value="A-D-PHexomutase_C_sf"/>
</dbReference>
<protein>
    <recommendedName>
        <fullName evidence="5">phosphoacetylglucosamine mutase</fullName>
        <ecNumber evidence="5">5.4.2.3</ecNumber>
    </recommendedName>
    <alternativeName>
        <fullName evidence="10">Acetylglucosamine phosphomutase</fullName>
    </alternativeName>
    <alternativeName>
        <fullName evidence="9">N-acetylglucosamine-phosphate mutase</fullName>
    </alternativeName>
</protein>
<gene>
    <name evidence="15" type="ORF">LY90DRAFT_660752</name>
</gene>
<feature type="chain" id="PRO_5012327534" description="phosphoacetylglucosamine mutase" evidence="11">
    <location>
        <begin position="30"/>
        <end position="471"/>
    </location>
</feature>
<evidence type="ECO:0000313" key="16">
    <source>
        <dbReference type="Proteomes" id="UP000193920"/>
    </source>
</evidence>
<dbReference type="CDD" id="cd03086">
    <property type="entry name" value="PGM3"/>
    <property type="match status" value="1"/>
</dbReference>
<evidence type="ECO:0000256" key="2">
    <source>
        <dbReference type="ARBA" id="ARBA00001946"/>
    </source>
</evidence>
<evidence type="ECO:0000259" key="12">
    <source>
        <dbReference type="Pfam" id="PF00408"/>
    </source>
</evidence>
<dbReference type="Gene3D" id="3.40.120.10">
    <property type="entry name" value="Alpha-D-Glucose-1,6-Bisphosphate, subunit A, domain 3"/>
    <property type="match status" value="1"/>
</dbReference>
<evidence type="ECO:0000259" key="14">
    <source>
        <dbReference type="Pfam" id="PF21404"/>
    </source>
</evidence>
<evidence type="ECO:0000256" key="3">
    <source>
        <dbReference type="ARBA" id="ARBA00004865"/>
    </source>
</evidence>
<feature type="domain" description="Alpha-D-phosphohexomutase C-terminal" evidence="12">
    <location>
        <begin position="407"/>
        <end position="448"/>
    </location>
</feature>
<dbReference type="InterPro" id="IPR016055">
    <property type="entry name" value="A-D-PHexomutase_a/b/a-I/II/III"/>
</dbReference>
<evidence type="ECO:0000256" key="1">
    <source>
        <dbReference type="ARBA" id="ARBA00000558"/>
    </source>
</evidence>
<evidence type="ECO:0000256" key="7">
    <source>
        <dbReference type="ARBA" id="ARBA00022842"/>
    </source>
</evidence>
<dbReference type="FunFam" id="3.40.120.10:FF:000013">
    <property type="entry name" value="Phosphoacetylglucosamine mutase"/>
    <property type="match status" value="1"/>
</dbReference>
<dbReference type="GO" id="GO:0004610">
    <property type="term" value="F:phosphoacetylglucosamine mutase activity"/>
    <property type="evidence" value="ECO:0007669"/>
    <property type="project" value="UniProtKB-EC"/>
</dbReference>
<proteinExistence type="inferred from homology"/>
<dbReference type="SUPFAM" id="SSF53738">
    <property type="entry name" value="Phosphoglucomutase, first 3 domains"/>
    <property type="match status" value="1"/>
</dbReference>
<dbReference type="Pfam" id="PF00408">
    <property type="entry name" value="PGM_PMM_IV"/>
    <property type="match status" value="1"/>
</dbReference>
<dbReference type="InterPro" id="IPR016066">
    <property type="entry name" value="A-D-PHexomutase_CS"/>
</dbReference>
<accession>A0A1Y2EUE1</accession>
<dbReference type="Pfam" id="PF21404">
    <property type="entry name" value="AMG1_III"/>
    <property type="match status" value="1"/>
</dbReference>
<dbReference type="PANTHER" id="PTHR45955:SF1">
    <property type="entry name" value="PHOSPHOACETYLGLUCOSAMINE MUTASE"/>
    <property type="match status" value="1"/>
</dbReference>
<dbReference type="STRING" id="1754190.A0A1Y2EUE1"/>
<dbReference type="GO" id="GO:0000287">
    <property type="term" value="F:magnesium ion binding"/>
    <property type="evidence" value="ECO:0007669"/>
    <property type="project" value="InterPro"/>
</dbReference>
<feature type="domain" description="Alpha-D-phosphohexomutase alpha/beta/alpha" evidence="13">
    <location>
        <begin position="94"/>
        <end position="149"/>
    </location>
</feature>
<evidence type="ECO:0000256" key="6">
    <source>
        <dbReference type="ARBA" id="ARBA00022723"/>
    </source>
</evidence>
<dbReference type="SUPFAM" id="SSF55957">
    <property type="entry name" value="Phosphoglucomutase, C-terminal domain"/>
    <property type="match status" value="1"/>
</dbReference>
<dbReference type="OrthoDB" id="1928at2759"/>
<dbReference type="EC" id="5.4.2.3" evidence="5"/>
<sequence>MKINFLGDLLPSVMFRIGLLAVLRSKVLGKTIGVLITASHNPEADNGVKLVEPLGEMLKQSWEGYATELANASTEDAMLDSLKKVIDEEKIPMNVNSKVVIARDTRPSGELLVKTLLDGLNVMKADIKNYDMLTTPQLHYMVRCINTKGTPDAYGEPTTIGYYNKLHSAFKKFIVGKPKLSELHVDCANGVGAPKLKELINVISMDLKPGIRACSLDSDADRIVYYYADKDNKFRLLDGDKIASLTAGYIMDMAKIANIEVQREDGSKSPLKIGVVQTAYANGSSTDYLRNKLNIPVSFTQTGVKHLHHEALKYDVGVYFEANGHGTVLFSDAAIKAFKSANCSTPEQEKAIESLIGLTELINQAVGDAISDMLLVEAILTVREWTLEQWDSQYTDLPSRQEKVKVADRHQFKFKKYSNGRCFVRPSDTEDIVRVYAEADTRENADKLNYTISGIVFDKFGGVGERPSYYL</sequence>
<dbReference type="InterPro" id="IPR005843">
    <property type="entry name" value="A-D-PHexomutase_C"/>
</dbReference>
<comment type="caution">
    <text evidence="15">The sequence shown here is derived from an EMBL/GenBank/DDBJ whole genome shotgun (WGS) entry which is preliminary data.</text>
</comment>
<evidence type="ECO:0000256" key="8">
    <source>
        <dbReference type="ARBA" id="ARBA00023235"/>
    </source>
</evidence>
<comment type="similarity">
    <text evidence="4">Belongs to the phosphohexose mutase family.</text>
</comment>